<evidence type="ECO:0000256" key="1">
    <source>
        <dbReference type="SAM" id="MobiDB-lite"/>
    </source>
</evidence>
<protein>
    <submittedName>
        <fullName evidence="2">Uncharacterized protein</fullName>
    </submittedName>
</protein>
<sequence length="187" mass="20525">ADAPLGDGVLTCRNPTARSPKSLLDNLQPDLWTSAVKAQEEDARNLAGRDNQKARSFKVGDRVWARDFQAHSTAKWTAGVIQEVISPRSGDGGPTEDADGERRTVVKVPRPEAVSMDIPAKEPESHEPCMNPHEEKESEAPCLIPTELASPGATTASPREVIEQEPALQERPAQNRRPPRYLEDYVV</sequence>
<keyword evidence="3" id="KW-1185">Reference proteome</keyword>
<dbReference type="Proteomes" id="UP000030764">
    <property type="component" value="Unassembled WGS sequence"/>
</dbReference>
<feature type="compositionally biased region" description="Basic and acidic residues" evidence="1">
    <location>
        <begin position="119"/>
        <end position="139"/>
    </location>
</feature>
<organism evidence="2 3">
    <name type="scientific">Trichuris suis</name>
    <name type="common">pig whipworm</name>
    <dbReference type="NCBI Taxonomy" id="68888"/>
    <lineage>
        <taxon>Eukaryota</taxon>
        <taxon>Metazoa</taxon>
        <taxon>Ecdysozoa</taxon>
        <taxon>Nematoda</taxon>
        <taxon>Enoplea</taxon>
        <taxon>Dorylaimia</taxon>
        <taxon>Trichinellida</taxon>
        <taxon>Trichuridae</taxon>
        <taxon>Trichuris</taxon>
    </lineage>
</organism>
<accession>A0A085LJH3</accession>
<gene>
    <name evidence="2" type="ORF">M513_14005</name>
</gene>
<feature type="region of interest" description="Disordered" evidence="1">
    <location>
        <begin position="84"/>
        <end position="187"/>
    </location>
</feature>
<dbReference type="AlphaFoldDB" id="A0A085LJH3"/>
<evidence type="ECO:0000313" key="2">
    <source>
        <dbReference type="EMBL" id="KFD45119.1"/>
    </source>
</evidence>
<name>A0A085LJH3_9BILA</name>
<reference evidence="2 3" key="1">
    <citation type="journal article" date="2014" name="Nat. Genet.">
        <title>Genome and transcriptome of the porcine whipworm Trichuris suis.</title>
        <authorList>
            <person name="Jex A.R."/>
            <person name="Nejsum P."/>
            <person name="Schwarz E.M."/>
            <person name="Hu L."/>
            <person name="Young N.D."/>
            <person name="Hall R.S."/>
            <person name="Korhonen P.K."/>
            <person name="Liao S."/>
            <person name="Thamsborg S."/>
            <person name="Xia J."/>
            <person name="Xu P."/>
            <person name="Wang S."/>
            <person name="Scheerlinck J.P."/>
            <person name="Hofmann A."/>
            <person name="Sternberg P.W."/>
            <person name="Wang J."/>
            <person name="Gasser R.B."/>
        </authorList>
    </citation>
    <scope>NUCLEOTIDE SEQUENCE [LARGE SCALE GENOMIC DNA]</scope>
    <source>
        <strain evidence="2">DCEP-RM93M</strain>
    </source>
</reference>
<feature type="non-terminal residue" evidence="2">
    <location>
        <position position="1"/>
    </location>
</feature>
<evidence type="ECO:0000313" key="3">
    <source>
        <dbReference type="Proteomes" id="UP000030764"/>
    </source>
</evidence>
<proteinExistence type="predicted"/>
<dbReference type="EMBL" id="KL363755">
    <property type="protein sequence ID" value="KFD45119.1"/>
    <property type="molecule type" value="Genomic_DNA"/>
</dbReference>